<reference evidence="2 3" key="1">
    <citation type="submission" date="2021-12" db="EMBL/GenBank/DDBJ databases">
        <title>Discovery of the Pendulisporaceae a myxobacterial family with distinct sporulation behavior and unique specialized metabolism.</title>
        <authorList>
            <person name="Garcia R."/>
            <person name="Popoff A."/>
            <person name="Bader C.D."/>
            <person name="Loehr J."/>
            <person name="Walesch S."/>
            <person name="Walt C."/>
            <person name="Boldt J."/>
            <person name="Bunk B."/>
            <person name="Haeckl F.J.F.P.J."/>
            <person name="Gunesch A.P."/>
            <person name="Birkelbach J."/>
            <person name="Nuebel U."/>
            <person name="Pietschmann T."/>
            <person name="Bach T."/>
            <person name="Mueller R."/>
        </authorList>
    </citation>
    <scope>NUCLEOTIDE SEQUENCE [LARGE SCALE GENOMIC DNA]</scope>
    <source>
        <strain evidence="2 3">MSr12523</strain>
    </source>
</reference>
<evidence type="ECO:0000313" key="3">
    <source>
        <dbReference type="Proteomes" id="UP001379533"/>
    </source>
</evidence>
<feature type="region of interest" description="Disordered" evidence="1">
    <location>
        <begin position="45"/>
        <end position="64"/>
    </location>
</feature>
<accession>A0ABZ2JVU2</accession>
<proteinExistence type="predicted"/>
<dbReference type="RefSeq" id="WP_394841201.1">
    <property type="nucleotide sequence ID" value="NZ_CP089982.1"/>
</dbReference>
<gene>
    <name evidence="2" type="ORF">LZC95_29540</name>
</gene>
<name>A0ABZ2JVU2_9BACT</name>
<dbReference type="Proteomes" id="UP001379533">
    <property type="component" value="Chromosome"/>
</dbReference>
<dbReference type="EMBL" id="CP089982">
    <property type="protein sequence ID" value="WXA90588.1"/>
    <property type="molecule type" value="Genomic_DNA"/>
</dbReference>
<keyword evidence="3" id="KW-1185">Reference proteome</keyword>
<protein>
    <submittedName>
        <fullName evidence="2">Uncharacterized protein</fullName>
    </submittedName>
</protein>
<sequence>MTLAHGLMSAYATSMGRGQMEFMKEKVFVTFSLVAGMPAIVATAEPSGGPLSVQDKQTTRRRPSLRRLDEHSALRRWVRVPLHVSRKKV</sequence>
<evidence type="ECO:0000256" key="1">
    <source>
        <dbReference type="SAM" id="MobiDB-lite"/>
    </source>
</evidence>
<evidence type="ECO:0000313" key="2">
    <source>
        <dbReference type="EMBL" id="WXA90588.1"/>
    </source>
</evidence>
<organism evidence="2 3">
    <name type="scientific">Pendulispora brunnea</name>
    <dbReference type="NCBI Taxonomy" id="2905690"/>
    <lineage>
        <taxon>Bacteria</taxon>
        <taxon>Pseudomonadati</taxon>
        <taxon>Myxococcota</taxon>
        <taxon>Myxococcia</taxon>
        <taxon>Myxococcales</taxon>
        <taxon>Sorangiineae</taxon>
        <taxon>Pendulisporaceae</taxon>
        <taxon>Pendulispora</taxon>
    </lineage>
</organism>